<dbReference type="GeneID" id="91087260"/>
<dbReference type="PANTHER" id="PTHR11774:SF6">
    <property type="entry name" value="PROTEIN FARNESYLTRANSFERASE SUBUNIT BETA"/>
    <property type="match status" value="1"/>
</dbReference>
<protein>
    <recommendedName>
        <fullName evidence="3 9">Protein farnesyltransferase subunit beta</fullName>
        <shortName evidence="9">FTase-beta</shortName>
        <ecNumber evidence="2 9">2.5.1.58</ecNumber>
    </recommendedName>
</protein>
<dbReference type="GO" id="GO:0008270">
    <property type="term" value="F:zinc ion binding"/>
    <property type="evidence" value="ECO:0007669"/>
    <property type="project" value="UniProtKB-UniRule"/>
</dbReference>
<evidence type="ECO:0000313" key="12">
    <source>
        <dbReference type="Proteomes" id="UP000094043"/>
    </source>
</evidence>
<reference evidence="11" key="2">
    <citation type="journal article" date="2022" name="Elife">
        <title>Obligate sexual reproduction of a homothallic fungus closely related to the Cryptococcus pathogenic species complex.</title>
        <authorList>
            <person name="Passer A.R."/>
            <person name="Clancey S.A."/>
            <person name="Shea T."/>
            <person name="David-Palma M."/>
            <person name="Averette A.F."/>
            <person name="Boekhout T."/>
            <person name="Porcel B.M."/>
            <person name="Nowrousian M."/>
            <person name="Cuomo C.A."/>
            <person name="Sun S."/>
            <person name="Heitman J."/>
            <person name="Coelho M.A."/>
        </authorList>
    </citation>
    <scope>NUCLEOTIDE SEQUENCE</scope>
    <source>
        <strain evidence="11">CBS 7841</strain>
    </source>
</reference>
<dbReference type="OrthoDB" id="10261146at2759"/>
<reference evidence="11" key="1">
    <citation type="submission" date="2016-06" db="EMBL/GenBank/DDBJ databases">
        <authorList>
            <person name="Cuomo C."/>
            <person name="Litvintseva A."/>
            <person name="Heitman J."/>
            <person name="Chen Y."/>
            <person name="Sun S."/>
            <person name="Springer D."/>
            <person name="Dromer F."/>
            <person name="Young S."/>
            <person name="Zeng Q."/>
            <person name="Chapman S."/>
            <person name="Gujja S."/>
            <person name="Saif S."/>
            <person name="Birren B."/>
        </authorList>
    </citation>
    <scope>NUCLEOTIDE SEQUENCE</scope>
    <source>
        <strain evidence="11">CBS 7841</strain>
    </source>
</reference>
<evidence type="ECO:0000256" key="9">
    <source>
        <dbReference type="RuleBase" id="RU365056"/>
    </source>
</evidence>
<evidence type="ECO:0000256" key="3">
    <source>
        <dbReference type="ARBA" id="ARBA00015798"/>
    </source>
</evidence>
<keyword evidence="6 9" id="KW-0479">Metal-binding</keyword>
<dbReference type="SUPFAM" id="SSF48239">
    <property type="entry name" value="Terpenoid cyclases/Protein prenyltransferases"/>
    <property type="match status" value="1"/>
</dbReference>
<sequence>MDISLSPSVYSLPLTHLPSNSRPSATFDDQTEVENLISQLLQVTTDPNSVTLEQGDTSCYLRKTEHMSFLASTFFQLPGKYVSLDASRPWLVFWTIHSLDLLGVVLDQDTKDRIISTILHFLSPIGGFAGGPANSQLPHLLPTYASICSLAIAGSKNDNGGWMELANARQSIYDFFMRCKRPDGGFVVCEGGEVDVRGTYCLLVVATLLDLLTPELLHNTDKFISACQTYEGGFACSSFPFPLSTPLSGAPATDSFSRVSMAEAHGGYTSCALNSYFLLSSVPFSNFPHSIDASAALRWTVLQQGDAIEGGGFRGRTNKLVDGCYSWWVGGAAPVAEEIVKRQSESLSGKKIKIGGVNEDETKDDDWEDTIQSPPLINRTALQEFILVVAQQEAGSSGGLRDKPGKRPDQYHTCNNLSGLSLAQHHLVHSSSKVATLRSKFDVSKGLPSVKPKSPSGGWKTEEERQNVRREVWANALGWVEKEEKIVGTKENRVNTTTPVFNILGLRLEPFINFFYCQEQDN</sequence>
<comment type="cofactor">
    <cofactor evidence="9">
        <name>Zn(2+)</name>
        <dbReference type="ChEBI" id="CHEBI:29105"/>
    </cofactor>
    <text evidence="9">Binds 1 zinc ion per subunit.</text>
</comment>
<keyword evidence="4 9" id="KW-0637">Prenyltransferase</keyword>
<name>A0A1E3IPN9_9TREE</name>
<dbReference type="GO" id="GO:0005965">
    <property type="term" value="C:protein farnesyltransferase complex"/>
    <property type="evidence" value="ECO:0007669"/>
    <property type="project" value="UniProtKB-UniRule"/>
</dbReference>
<accession>A0A1E3IPN9</accession>
<feature type="domain" description="Prenyltransferase alpha-alpha toroid" evidence="10">
    <location>
        <begin position="61"/>
        <end position="502"/>
    </location>
</feature>
<reference evidence="11" key="3">
    <citation type="submission" date="2024-01" db="EMBL/GenBank/DDBJ databases">
        <authorList>
            <person name="Coelho M.A."/>
            <person name="David-Palma M."/>
            <person name="Shea T."/>
            <person name="Sun S."/>
            <person name="Cuomo C.A."/>
            <person name="Heitman J."/>
        </authorList>
    </citation>
    <scope>NUCLEOTIDE SEQUENCE</scope>
    <source>
        <strain evidence="11">CBS 7841</strain>
    </source>
</reference>
<evidence type="ECO:0000256" key="5">
    <source>
        <dbReference type="ARBA" id="ARBA00022679"/>
    </source>
</evidence>
<dbReference type="InterPro" id="IPR026872">
    <property type="entry name" value="FTB"/>
</dbReference>
<dbReference type="Pfam" id="PF00432">
    <property type="entry name" value="Prenyltrans"/>
    <property type="match status" value="1"/>
</dbReference>
<evidence type="ECO:0000256" key="7">
    <source>
        <dbReference type="ARBA" id="ARBA00022737"/>
    </source>
</evidence>
<dbReference type="RefSeq" id="XP_066068553.1">
    <property type="nucleotide sequence ID" value="XM_066212456.1"/>
</dbReference>
<keyword evidence="5 9" id="KW-0808">Transferase</keyword>
<comment type="similarity">
    <text evidence="1 9">Belongs to the protein prenyltransferase subunit beta family.</text>
</comment>
<dbReference type="Gene3D" id="1.50.10.20">
    <property type="match status" value="1"/>
</dbReference>
<keyword evidence="8 9" id="KW-0862">Zinc</keyword>
<dbReference type="KEGG" id="cdep:91087260"/>
<dbReference type="Proteomes" id="UP000094043">
    <property type="component" value="Chromosome 3"/>
</dbReference>
<dbReference type="InterPro" id="IPR008930">
    <property type="entry name" value="Terpenoid_cyclase/PrenylTrfase"/>
</dbReference>
<dbReference type="PANTHER" id="PTHR11774">
    <property type="entry name" value="GERANYLGERANYL TRANSFERASE TYPE BETA SUBUNIT"/>
    <property type="match status" value="1"/>
</dbReference>
<dbReference type="VEuPathDB" id="FungiDB:L203_01677"/>
<evidence type="ECO:0000259" key="10">
    <source>
        <dbReference type="Pfam" id="PF00432"/>
    </source>
</evidence>
<comment type="function">
    <text evidence="9">Catalyzes the transfer of a farnesyl moiety from farnesyl diphosphate to a cysteine at the fourth position from the C-terminus of several proteins. The beta subunit is responsible for peptide-binding.</text>
</comment>
<evidence type="ECO:0000256" key="6">
    <source>
        <dbReference type="ARBA" id="ARBA00022723"/>
    </source>
</evidence>
<dbReference type="GO" id="GO:0004660">
    <property type="term" value="F:protein farnesyltransferase activity"/>
    <property type="evidence" value="ECO:0007669"/>
    <property type="project" value="UniProtKB-UniRule"/>
</dbReference>
<organism evidence="11 12">
    <name type="scientific">Cryptococcus depauperatus CBS 7841</name>
    <dbReference type="NCBI Taxonomy" id="1295531"/>
    <lineage>
        <taxon>Eukaryota</taxon>
        <taxon>Fungi</taxon>
        <taxon>Dikarya</taxon>
        <taxon>Basidiomycota</taxon>
        <taxon>Agaricomycotina</taxon>
        <taxon>Tremellomycetes</taxon>
        <taxon>Tremellales</taxon>
        <taxon>Cryptococcaceae</taxon>
        <taxon>Cryptococcus</taxon>
    </lineage>
</organism>
<comment type="catalytic activity">
    <reaction evidence="9">
        <text>L-cysteinyl-[protein] + (2E,6E)-farnesyl diphosphate = S-(2E,6E)-farnesyl-L-cysteinyl-[protein] + diphosphate</text>
        <dbReference type="Rhea" id="RHEA:13345"/>
        <dbReference type="Rhea" id="RHEA-COMP:10131"/>
        <dbReference type="Rhea" id="RHEA-COMP:11535"/>
        <dbReference type="ChEBI" id="CHEBI:29950"/>
        <dbReference type="ChEBI" id="CHEBI:33019"/>
        <dbReference type="ChEBI" id="CHEBI:86019"/>
        <dbReference type="ChEBI" id="CHEBI:175763"/>
    </reaction>
</comment>
<evidence type="ECO:0000256" key="8">
    <source>
        <dbReference type="ARBA" id="ARBA00022833"/>
    </source>
</evidence>
<evidence type="ECO:0000256" key="4">
    <source>
        <dbReference type="ARBA" id="ARBA00022602"/>
    </source>
</evidence>
<gene>
    <name evidence="11" type="ORF">L203_103049</name>
</gene>
<keyword evidence="12" id="KW-1185">Reference proteome</keyword>
<evidence type="ECO:0000256" key="2">
    <source>
        <dbReference type="ARBA" id="ARBA00012702"/>
    </source>
</evidence>
<dbReference type="AlphaFoldDB" id="A0A1E3IPN9"/>
<dbReference type="CDD" id="cd02893">
    <property type="entry name" value="FTase"/>
    <property type="match status" value="1"/>
</dbReference>
<keyword evidence="7" id="KW-0677">Repeat</keyword>
<evidence type="ECO:0000256" key="1">
    <source>
        <dbReference type="ARBA" id="ARBA00010497"/>
    </source>
</evidence>
<dbReference type="GO" id="GO:0097354">
    <property type="term" value="P:prenylation"/>
    <property type="evidence" value="ECO:0007669"/>
    <property type="project" value="UniProtKB-UniRule"/>
</dbReference>
<evidence type="ECO:0000313" key="11">
    <source>
        <dbReference type="EMBL" id="WVN87853.1"/>
    </source>
</evidence>
<dbReference type="InterPro" id="IPR001330">
    <property type="entry name" value="Prenyltrans"/>
</dbReference>
<proteinExistence type="inferred from homology"/>
<dbReference type="InterPro" id="IPR045089">
    <property type="entry name" value="PGGT1B-like"/>
</dbReference>
<comment type="subunit">
    <text evidence="9">Heterodimer of an alpha and a beta subunit.</text>
</comment>
<dbReference type="EMBL" id="CP143786">
    <property type="protein sequence ID" value="WVN87853.1"/>
    <property type="molecule type" value="Genomic_DNA"/>
</dbReference>
<dbReference type="EC" id="2.5.1.58" evidence="2 9"/>